<comment type="function">
    <text evidence="6">Phosphorylates Ins(1,3,4,5,6)P5 at position 2 to form Ins(1,2,3,4,5,6)P6 (InsP6 or phytate).</text>
</comment>
<protein>
    <recommendedName>
        <fullName evidence="1 6">Inositol-pentakisphosphate 2-kinase</fullName>
        <ecNumber evidence="1 6">2.7.1.158</ecNumber>
    </recommendedName>
</protein>
<name>A0A9C6XCQ7_FRAOC</name>
<dbReference type="KEGG" id="foc:113214138"/>
<dbReference type="GO" id="GO:0005524">
    <property type="term" value="F:ATP binding"/>
    <property type="evidence" value="ECO:0007669"/>
    <property type="project" value="UniProtKB-KW"/>
</dbReference>
<evidence type="ECO:0000256" key="3">
    <source>
        <dbReference type="ARBA" id="ARBA00022741"/>
    </source>
</evidence>
<keyword evidence="3 6" id="KW-0547">Nucleotide-binding</keyword>
<comment type="catalytic activity">
    <reaction evidence="6">
        <text>1D-myo-inositol 1,3,4,5,6-pentakisphosphate + ATP = 1D-myo-inositol hexakisphosphate + ADP + H(+)</text>
        <dbReference type="Rhea" id="RHEA:20313"/>
        <dbReference type="ChEBI" id="CHEBI:15378"/>
        <dbReference type="ChEBI" id="CHEBI:30616"/>
        <dbReference type="ChEBI" id="CHEBI:57733"/>
        <dbReference type="ChEBI" id="CHEBI:58130"/>
        <dbReference type="ChEBI" id="CHEBI:456216"/>
        <dbReference type="EC" id="2.7.1.158"/>
    </reaction>
</comment>
<accession>A0A9C6XCQ7</accession>
<reference evidence="8" key="2">
    <citation type="submission" date="2025-08" db="UniProtKB">
        <authorList>
            <consortium name="RefSeq"/>
        </authorList>
    </citation>
    <scope>IDENTIFICATION</scope>
    <source>
        <tissue evidence="8">Whole organism</tissue>
    </source>
</reference>
<dbReference type="Pfam" id="PF06090">
    <property type="entry name" value="Ins_P5_2-kin"/>
    <property type="match status" value="1"/>
</dbReference>
<dbReference type="AlphaFoldDB" id="A0A9C6XCQ7"/>
<evidence type="ECO:0000256" key="1">
    <source>
        <dbReference type="ARBA" id="ARBA00012023"/>
    </source>
</evidence>
<dbReference type="PANTHER" id="PTHR14456">
    <property type="entry name" value="INOSITOL POLYPHOSPHATE KINASE 1"/>
    <property type="match status" value="1"/>
</dbReference>
<dbReference type="OrthoDB" id="272370at2759"/>
<organism evidence="7 8">
    <name type="scientific">Frankliniella occidentalis</name>
    <name type="common">Western flower thrips</name>
    <name type="synonym">Euthrips occidentalis</name>
    <dbReference type="NCBI Taxonomy" id="133901"/>
    <lineage>
        <taxon>Eukaryota</taxon>
        <taxon>Metazoa</taxon>
        <taxon>Ecdysozoa</taxon>
        <taxon>Arthropoda</taxon>
        <taxon>Hexapoda</taxon>
        <taxon>Insecta</taxon>
        <taxon>Pterygota</taxon>
        <taxon>Neoptera</taxon>
        <taxon>Paraneoptera</taxon>
        <taxon>Thysanoptera</taxon>
        <taxon>Terebrantia</taxon>
        <taxon>Thripoidea</taxon>
        <taxon>Thripidae</taxon>
        <taxon>Frankliniella</taxon>
    </lineage>
</organism>
<dbReference type="GO" id="GO:0005634">
    <property type="term" value="C:nucleus"/>
    <property type="evidence" value="ECO:0007669"/>
    <property type="project" value="TreeGrafter"/>
</dbReference>
<dbReference type="RefSeq" id="XP_052132979.1">
    <property type="nucleotide sequence ID" value="XM_052277019.1"/>
</dbReference>
<dbReference type="Proteomes" id="UP000504606">
    <property type="component" value="Unplaced"/>
</dbReference>
<dbReference type="PANTHER" id="PTHR14456:SF2">
    <property type="entry name" value="INOSITOL-PENTAKISPHOSPHATE 2-KINASE"/>
    <property type="match status" value="1"/>
</dbReference>
<feature type="non-terminal residue" evidence="8">
    <location>
        <position position="216"/>
    </location>
</feature>
<evidence type="ECO:0000256" key="2">
    <source>
        <dbReference type="ARBA" id="ARBA00022679"/>
    </source>
</evidence>
<comment type="domain">
    <text evidence="6">The EXKPK motif is conserved in inositol-pentakisphosphate 2-kinases of both family 1 and 2.</text>
</comment>
<evidence type="ECO:0000313" key="7">
    <source>
        <dbReference type="Proteomes" id="UP000504606"/>
    </source>
</evidence>
<evidence type="ECO:0000256" key="6">
    <source>
        <dbReference type="RuleBase" id="RU364126"/>
    </source>
</evidence>
<evidence type="ECO:0000256" key="5">
    <source>
        <dbReference type="ARBA" id="ARBA00022840"/>
    </source>
</evidence>
<dbReference type="InterPro" id="IPR009286">
    <property type="entry name" value="Ins_P5_2-kin"/>
</dbReference>
<dbReference type="GO" id="GO:0035299">
    <property type="term" value="F:inositol-1,3,4,5,6-pentakisphosphate 2-kinase activity"/>
    <property type="evidence" value="ECO:0007669"/>
    <property type="project" value="UniProtKB-EC"/>
</dbReference>
<dbReference type="EC" id="2.7.1.158" evidence="1 6"/>
<sequence length="216" mass="24339">MHSTPGSDLVERFTCLLVQALTMQVGHECEGSTNSSWLYNGAPLFDTRKSVHHDNLKEEFPRTNQKPCNFEKQNLPEGCILHRLAQAQALDQYGVNLVFNMLMSDEDLVRATENASATYDTQYVHSIIKRGCSYELNPIESYLISATVRDCSVLICLQELKENSFEAQILPAVEDVPSKTKYILKITAVDLDPKPLSCIKTHMQRNELVQDACRGT</sequence>
<keyword evidence="2 6" id="KW-0808">Transferase</keyword>
<keyword evidence="5 6" id="KW-0067">ATP-binding</keyword>
<dbReference type="GeneID" id="113214138"/>
<reference evidence="8" key="1">
    <citation type="journal article" date="2018" name="Proc. Natl. Acad. Sci. U.S.A.">
        <title>Phylogenomics and the evolution of hemipteroid insects.</title>
        <authorList>
            <person name="Johnson K.P."/>
            <person name="Dietrich C.H."/>
            <person name="Friedrich F."/>
            <person name="Beutel R.G."/>
            <person name="Wipfler B."/>
            <person name="Peters R.S."/>
            <person name="Allen J.M."/>
            <person name="Petersen M."/>
            <person name="Donath A."/>
            <person name="Walden K.K."/>
            <person name="Kozlov A.M."/>
            <person name="Podsiadlowski L."/>
            <person name="Mayer C."/>
            <person name="Meusemann K."/>
            <person name="Vasilikopoulos A."/>
            <person name="Waterhouse R.M."/>
            <person name="Cameron S.L."/>
            <person name="Weirauch C."/>
            <person name="Swanson D.R."/>
            <person name="Percy D.M."/>
            <person name="Hardy N.B."/>
            <person name="Terry I."/>
            <person name="Liu S."/>
            <person name="Zhou X."/>
            <person name="Misof B."/>
            <person name="Robertson H.M."/>
            <person name="Yoshizawa K."/>
        </authorList>
    </citation>
    <scope>NUCLEOTIDE SEQUENCE</scope>
    <source>
        <tissue evidence="8">Whole organism</tissue>
    </source>
</reference>
<proteinExistence type="predicted"/>
<keyword evidence="7" id="KW-1185">Reference proteome</keyword>
<dbReference type="GO" id="GO:0032958">
    <property type="term" value="P:inositol phosphate biosynthetic process"/>
    <property type="evidence" value="ECO:0007669"/>
    <property type="project" value="TreeGrafter"/>
</dbReference>
<keyword evidence="4 6" id="KW-0418">Kinase</keyword>
<evidence type="ECO:0000256" key="4">
    <source>
        <dbReference type="ARBA" id="ARBA00022777"/>
    </source>
</evidence>
<evidence type="ECO:0000313" key="8">
    <source>
        <dbReference type="RefSeq" id="XP_052132979.1"/>
    </source>
</evidence>
<gene>
    <name evidence="8" type="primary">LOC113214138</name>
</gene>